<accession>A0A317CLE1</accession>
<keyword evidence="4" id="KW-1185">Reference proteome</keyword>
<evidence type="ECO:0000313" key="4">
    <source>
        <dbReference type="Proteomes" id="UP000245506"/>
    </source>
</evidence>
<dbReference type="InterPro" id="IPR018764">
    <property type="entry name" value="RskA_C"/>
</dbReference>
<keyword evidence="1" id="KW-0812">Transmembrane</keyword>
<feature type="transmembrane region" description="Helical" evidence="1">
    <location>
        <begin position="92"/>
        <end position="115"/>
    </location>
</feature>
<dbReference type="EMBL" id="QGKL01000009">
    <property type="protein sequence ID" value="PWQ99021.1"/>
    <property type="molecule type" value="Genomic_DNA"/>
</dbReference>
<dbReference type="Pfam" id="PF10099">
    <property type="entry name" value="RskA_C"/>
    <property type="match status" value="1"/>
</dbReference>
<reference evidence="3 4" key="1">
    <citation type="submission" date="2018-05" db="EMBL/GenBank/DDBJ databases">
        <title>Leucothrix arctica sp. nov., isolated from Arctic seawater.</title>
        <authorList>
            <person name="Choi A."/>
            <person name="Baek K."/>
        </authorList>
    </citation>
    <scope>NUCLEOTIDE SEQUENCE [LARGE SCALE GENOMIC DNA]</scope>
    <source>
        <strain evidence="3 4">IMCC9719</strain>
    </source>
</reference>
<dbReference type="RefSeq" id="WP_109821827.1">
    <property type="nucleotide sequence ID" value="NZ_QGKL01000009.1"/>
</dbReference>
<protein>
    <recommendedName>
        <fullName evidence="2">Anti-sigma K factor RskA C-terminal domain-containing protein</fullName>
    </recommendedName>
</protein>
<evidence type="ECO:0000259" key="2">
    <source>
        <dbReference type="Pfam" id="PF10099"/>
    </source>
</evidence>
<comment type="caution">
    <text evidence="3">The sequence shown here is derived from an EMBL/GenBank/DDBJ whole genome shotgun (WGS) entry which is preliminary data.</text>
</comment>
<proteinExistence type="predicted"/>
<keyword evidence="1" id="KW-1133">Transmembrane helix</keyword>
<gene>
    <name evidence="3" type="ORF">DKT75_02370</name>
</gene>
<name>A0A317CLE1_9GAMM</name>
<dbReference type="AlphaFoldDB" id="A0A317CLE1"/>
<dbReference type="GO" id="GO:0005886">
    <property type="term" value="C:plasma membrane"/>
    <property type="evidence" value="ECO:0007669"/>
    <property type="project" value="InterPro"/>
</dbReference>
<feature type="domain" description="Anti-sigma K factor RskA C-terminal" evidence="2">
    <location>
        <begin position="103"/>
        <end position="217"/>
    </location>
</feature>
<keyword evidence="1" id="KW-0472">Membrane</keyword>
<sequence length="240" mass="26818">MSKLNRYQNPEIFERLAMAYAAGTLHGRARLRFEALKNQHFYLEATTNAYESKFGNLAELLPGEKPSDQVWKNIEENIQVDAPARNVAKKSWFGWLSNGYAYALAALLVTTFMIVNPLSTSPDAVAYAAVLEDFENTPVAITRITHDDLSVSVDMVKDIPLEDGKVLKLWCHPKNGGEPRMMGEVSKTGQTIIKINANQWEHMQTIGILEISPEPSNLSDSKSRKNIVTLRGQLSPISEK</sequence>
<dbReference type="OrthoDB" id="5298046at2"/>
<organism evidence="3 4">
    <name type="scientific">Leucothrix arctica</name>
    <dbReference type="NCBI Taxonomy" id="1481894"/>
    <lineage>
        <taxon>Bacteria</taxon>
        <taxon>Pseudomonadati</taxon>
        <taxon>Pseudomonadota</taxon>
        <taxon>Gammaproteobacteria</taxon>
        <taxon>Thiotrichales</taxon>
        <taxon>Thiotrichaceae</taxon>
        <taxon>Leucothrix</taxon>
    </lineage>
</organism>
<dbReference type="Proteomes" id="UP000245506">
    <property type="component" value="Unassembled WGS sequence"/>
</dbReference>
<evidence type="ECO:0000256" key="1">
    <source>
        <dbReference type="SAM" id="Phobius"/>
    </source>
</evidence>
<evidence type="ECO:0000313" key="3">
    <source>
        <dbReference type="EMBL" id="PWQ99021.1"/>
    </source>
</evidence>